<dbReference type="Proteomes" id="UP000828390">
    <property type="component" value="Unassembled WGS sequence"/>
</dbReference>
<reference evidence="1" key="2">
    <citation type="submission" date="2020-11" db="EMBL/GenBank/DDBJ databases">
        <authorList>
            <person name="McCartney M.A."/>
            <person name="Auch B."/>
            <person name="Kono T."/>
            <person name="Mallez S."/>
            <person name="Becker A."/>
            <person name="Gohl D.M."/>
            <person name="Silverstein K.A.T."/>
            <person name="Koren S."/>
            <person name="Bechman K.B."/>
            <person name="Herman A."/>
            <person name="Abrahante J.E."/>
            <person name="Garbe J."/>
        </authorList>
    </citation>
    <scope>NUCLEOTIDE SEQUENCE</scope>
    <source>
        <strain evidence="1">Duluth1</strain>
        <tissue evidence="1">Whole animal</tissue>
    </source>
</reference>
<proteinExistence type="predicted"/>
<accession>A0A9D4I0P7</accession>
<name>A0A9D4I0P7_DREPO</name>
<keyword evidence="2" id="KW-1185">Reference proteome</keyword>
<reference evidence="1" key="1">
    <citation type="journal article" date="2019" name="bioRxiv">
        <title>The Genome of the Zebra Mussel, Dreissena polymorpha: A Resource for Invasive Species Research.</title>
        <authorList>
            <person name="McCartney M.A."/>
            <person name="Auch B."/>
            <person name="Kono T."/>
            <person name="Mallez S."/>
            <person name="Zhang Y."/>
            <person name="Obille A."/>
            <person name="Becker A."/>
            <person name="Abrahante J.E."/>
            <person name="Garbe J."/>
            <person name="Badalamenti J.P."/>
            <person name="Herman A."/>
            <person name="Mangelson H."/>
            <person name="Liachko I."/>
            <person name="Sullivan S."/>
            <person name="Sone E.D."/>
            <person name="Koren S."/>
            <person name="Silverstein K.A.T."/>
            <person name="Beckman K.B."/>
            <person name="Gohl D.M."/>
        </authorList>
    </citation>
    <scope>NUCLEOTIDE SEQUENCE</scope>
    <source>
        <strain evidence="1">Duluth1</strain>
        <tissue evidence="1">Whole animal</tissue>
    </source>
</reference>
<organism evidence="1 2">
    <name type="scientific">Dreissena polymorpha</name>
    <name type="common">Zebra mussel</name>
    <name type="synonym">Mytilus polymorpha</name>
    <dbReference type="NCBI Taxonomy" id="45954"/>
    <lineage>
        <taxon>Eukaryota</taxon>
        <taxon>Metazoa</taxon>
        <taxon>Spiralia</taxon>
        <taxon>Lophotrochozoa</taxon>
        <taxon>Mollusca</taxon>
        <taxon>Bivalvia</taxon>
        <taxon>Autobranchia</taxon>
        <taxon>Heteroconchia</taxon>
        <taxon>Euheterodonta</taxon>
        <taxon>Imparidentia</taxon>
        <taxon>Neoheterodontei</taxon>
        <taxon>Myida</taxon>
        <taxon>Dreissenoidea</taxon>
        <taxon>Dreissenidae</taxon>
        <taxon>Dreissena</taxon>
    </lineage>
</organism>
<gene>
    <name evidence="1" type="ORF">DPMN_046236</name>
</gene>
<evidence type="ECO:0000313" key="1">
    <source>
        <dbReference type="EMBL" id="KAH3739582.1"/>
    </source>
</evidence>
<protein>
    <submittedName>
        <fullName evidence="1">Uncharacterized protein</fullName>
    </submittedName>
</protein>
<dbReference type="EMBL" id="JAIWYP010000011">
    <property type="protein sequence ID" value="KAH3739582.1"/>
    <property type="molecule type" value="Genomic_DNA"/>
</dbReference>
<comment type="caution">
    <text evidence="1">The sequence shown here is derived from an EMBL/GenBank/DDBJ whole genome shotgun (WGS) entry which is preliminary data.</text>
</comment>
<evidence type="ECO:0000313" key="2">
    <source>
        <dbReference type="Proteomes" id="UP000828390"/>
    </source>
</evidence>
<sequence length="113" mass="13235">MIYGHKKYTLILNDLNLDRCKCNSSKSQSADRANYAIRDPLTYWRIALFKVFVDHLVEKITERVLINQERFCAQLLLPTRLDNLNDEQINQIYTSYESDIDSTSDAFAGEVRR</sequence>
<dbReference type="AlphaFoldDB" id="A0A9D4I0P7"/>